<dbReference type="InterPro" id="IPR006175">
    <property type="entry name" value="YjgF/YER057c/UK114"/>
</dbReference>
<evidence type="ECO:0000313" key="2">
    <source>
        <dbReference type="EMBL" id="KPH81774.1"/>
    </source>
</evidence>
<dbReference type="GO" id="GO:0019239">
    <property type="term" value="F:deaminase activity"/>
    <property type="evidence" value="ECO:0007669"/>
    <property type="project" value="TreeGrafter"/>
</dbReference>
<evidence type="ECO:0000313" key="3">
    <source>
        <dbReference type="Proteomes" id="UP000037822"/>
    </source>
</evidence>
<dbReference type="Pfam" id="PF01042">
    <property type="entry name" value="Ribonuc_L-PSP"/>
    <property type="match status" value="1"/>
</dbReference>
<dbReference type="InterPro" id="IPR035959">
    <property type="entry name" value="RutC-like_sf"/>
</dbReference>
<dbReference type="PANTHER" id="PTHR11803:SF58">
    <property type="entry name" value="PROTEIN HMF1-RELATED"/>
    <property type="match status" value="1"/>
</dbReference>
<sequence length="131" mass="14118">MAREFIPLPPEQAGRSYSPGVVTKGGKTIWLAGVTTLADEQGKSLAGDVEGQIRFIFREIERTLAKQGGKLSDIVTMTVYLTDARFRDQLSKVRNELFAKNPPASAQITISALAVPGFLVEVQAVAVVGDE</sequence>
<dbReference type="SUPFAM" id="SSF55298">
    <property type="entry name" value="YjgF-like"/>
    <property type="match status" value="1"/>
</dbReference>
<comment type="similarity">
    <text evidence="1">Belongs to the RutC family.</text>
</comment>
<dbReference type="Gene3D" id="3.30.1330.40">
    <property type="entry name" value="RutC-like"/>
    <property type="match status" value="1"/>
</dbReference>
<dbReference type="GO" id="GO:0005829">
    <property type="term" value="C:cytosol"/>
    <property type="evidence" value="ECO:0007669"/>
    <property type="project" value="TreeGrafter"/>
</dbReference>
<proteinExistence type="inferred from homology"/>
<dbReference type="AlphaFoldDB" id="A0A0N1F7C5"/>
<evidence type="ECO:0008006" key="4">
    <source>
        <dbReference type="Google" id="ProtNLM"/>
    </source>
</evidence>
<organism evidence="2 3">
    <name type="scientific">Bosea vaviloviae</name>
    <dbReference type="NCBI Taxonomy" id="1526658"/>
    <lineage>
        <taxon>Bacteria</taxon>
        <taxon>Pseudomonadati</taxon>
        <taxon>Pseudomonadota</taxon>
        <taxon>Alphaproteobacteria</taxon>
        <taxon>Hyphomicrobiales</taxon>
        <taxon>Boseaceae</taxon>
        <taxon>Bosea</taxon>
    </lineage>
</organism>
<dbReference type="PATRIC" id="fig|1526658.3.peg.2282"/>
<comment type="caution">
    <text evidence="2">The sequence shown here is derived from an EMBL/GenBank/DDBJ whole genome shotgun (WGS) entry which is preliminary data.</text>
</comment>
<keyword evidence="3" id="KW-1185">Reference proteome</keyword>
<accession>A0A0N1F7C5</accession>
<protein>
    <recommendedName>
        <fullName evidence="4">Enamine deaminase RidA</fullName>
    </recommendedName>
</protein>
<gene>
    <name evidence="2" type="ORF">AE618_08015</name>
</gene>
<dbReference type="Proteomes" id="UP000037822">
    <property type="component" value="Unassembled WGS sequence"/>
</dbReference>
<name>A0A0N1F7C5_9HYPH</name>
<evidence type="ECO:0000256" key="1">
    <source>
        <dbReference type="ARBA" id="ARBA00010552"/>
    </source>
</evidence>
<dbReference type="EMBL" id="LGSZ01000028">
    <property type="protein sequence ID" value="KPH81774.1"/>
    <property type="molecule type" value="Genomic_DNA"/>
</dbReference>
<reference evidence="2 3" key="1">
    <citation type="submission" date="2015-07" db="EMBL/GenBank/DDBJ databases">
        <title>Whole genome sequencing of Bosea vaviloviae isolated from cave pool.</title>
        <authorList>
            <person name="Tan N.E.H."/>
            <person name="Lee Y.P."/>
            <person name="Gan H.M."/>
            <person name="Barton H."/>
            <person name="Savka M.A."/>
        </authorList>
    </citation>
    <scope>NUCLEOTIDE SEQUENCE [LARGE SCALE GENOMIC DNA]</scope>
    <source>
        <strain evidence="2 3">SD260</strain>
    </source>
</reference>
<dbReference type="OrthoDB" id="9803101at2"/>
<dbReference type="PANTHER" id="PTHR11803">
    <property type="entry name" value="2-IMINOBUTANOATE/2-IMINOPROPANOATE DEAMINASE RIDA"/>
    <property type="match status" value="1"/>
</dbReference>